<evidence type="ECO:0000256" key="4">
    <source>
        <dbReference type="ARBA" id="ARBA00022833"/>
    </source>
</evidence>
<dbReference type="AlphaFoldDB" id="A0A2T8IGY3"/>
<proteinExistence type="inferred from homology"/>
<evidence type="ECO:0000256" key="5">
    <source>
        <dbReference type="ARBA" id="ARBA00023049"/>
    </source>
</evidence>
<dbReference type="InterPro" id="IPR051156">
    <property type="entry name" value="Mito/Outer_Membr_Metalloprot"/>
</dbReference>
<comment type="cofactor">
    <cofactor evidence="6">
        <name>Zn(2+)</name>
        <dbReference type="ChEBI" id="CHEBI:29105"/>
    </cofactor>
    <text evidence="6">Binds 1 zinc ion per subunit.</text>
</comment>
<keyword evidence="2" id="KW-0479">Metal-binding</keyword>
<dbReference type="PANTHER" id="PTHR22726:SF1">
    <property type="entry name" value="METALLOENDOPEPTIDASE OMA1, MITOCHONDRIAL"/>
    <property type="match status" value="1"/>
</dbReference>
<gene>
    <name evidence="8" type="ORF">PAHAL_6G198600</name>
</gene>
<dbReference type="GO" id="GO:0016020">
    <property type="term" value="C:membrane"/>
    <property type="evidence" value="ECO:0007669"/>
    <property type="project" value="TreeGrafter"/>
</dbReference>
<evidence type="ECO:0000256" key="3">
    <source>
        <dbReference type="ARBA" id="ARBA00022801"/>
    </source>
</evidence>
<dbReference type="Proteomes" id="UP000243499">
    <property type="component" value="Chromosome 6"/>
</dbReference>
<reference evidence="8" key="1">
    <citation type="submission" date="2018-04" db="EMBL/GenBank/DDBJ databases">
        <title>WGS assembly of Panicum hallii.</title>
        <authorList>
            <person name="Lovell J."/>
            <person name="Jenkins J."/>
            <person name="Lowry D."/>
            <person name="Mamidi S."/>
            <person name="Sreedasyam A."/>
            <person name="Weng X."/>
            <person name="Barry K."/>
            <person name="Bonette J."/>
            <person name="Campitelli B."/>
            <person name="Daum C."/>
            <person name="Gordon S."/>
            <person name="Gould B."/>
            <person name="Lipzen A."/>
            <person name="Macqueen A."/>
            <person name="Palacio-Mejia J."/>
            <person name="Plott C."/>
            <person name="Shakirov E."/>
            <person name="Shu S."/>
            <person name="Yoshinaga Y."/>
            <person name="Zane M."/>
            <person name="Rokhsar D."/>
            <person name="Grimwood J."/>
            <person name="Schmutz J."/>
            <person name="Juenger T."/>
        </authorList>
    </citation>
    <scope>NUCLEOTIDE SEQUENCE [LARGE SCALE GENOMIC DNA]</scope>
    <source>
        <strain evidence="8">FIL2</strain>
    </source>
</reference>
<keyword evidence="4 6" id="KW-0862">Zinc</keyword>
<dbReference type="PANTHER" id="PTHR22726">
    <property type="entry name" value="METALLOENDOPEPTIDASE OMA1"/>
    <property type="match status" value="1"/>
</dbReference>
<evidence type="ECO:0000313" key="8">
    <source>
        <dbReference type="EMBL" id="PVH36922.1"/>
    </source>
</evidence>
<dbReference type="GO" id="GO:0051603">
    <property type="term" value="P:proteolysis involved in protein catabolic process"/>
    <property type="evidence" value="ECO:0007669"/>
    <property type="project" value="TreeGrafter"/>
</dbReference>
<keyword evidence="1 6" id="KW-0645">Protease</keyword>
<comment type="similarity">
    <text evidence="6">Belongs to the peptidase M48 family.</text>
</comment>
<dbReference type="EMBL" id="CM008051">
    <property type="protein sequence ID" value="PVH36922.1"/>
    <property type="molecule type" value="Genomic_DNA"/>
</dbReference>
<organism evidence="8">
    <name type="scientific">Panicum hallii</name>
    <dbReference type="NCBI Taxonomy" id="206008"/>
    <lineage>
        <taxon>Eukaryota</taxon>
        <taxon>Viridiplantae</taxon>
        <taxon>Streptophyta</taxon>
        <taxon>Embryophyta</taxon>
        <taxon>Tracheophyta</taxon>
        <taxon>Spermatophyta</taxon>
        <taxon>Magnoliopsida</taxon>
        <taxon>Liliopsida</taxon>
        <taxon>Poales</taxon>
        <taxon>Poaceae</taxon>
        <taxon>PACMAD clade</taxon>
        <taxon>Panicoideae</taxon>
        <taxon>Panicodae</taxon>
        <taxon>Paniceae</taxon>
        <taxon>Panicinae</taxon>
        <taxon>Panicum</taxon>
        <taxon>Panicum sect. Panicum</taxon>
    </lineage>
</organism>
<accession>A0A2T8IGY3</accession>
<dbReference type="GO" id="GO:0004222">
    <property type="term" value="F:metalloendopeptidase activity"/>
    <property type="evidence" value="ECO:0007669"/>
    <property type="project" value="InterPro"/>
</dbReference>
<dbReference type="InterPro" id="IPR001915">
    <property type="entry name" value="Peptidase_M48"/>
</dbReference>
<name>A0A2T8IGY3_9POAL</name>
<evidence type="ECO:0000256" key="6">
    <source>
        <dbReference type="RuleBase" id="RU003983"/>
    </source>
</evidence>
<evidence type="ECO:0000259" key="7">
    <source>
        <dbReference type="Pfam" id="PF01435"/>
    </source>
</evidence>
<dbReference type="Gene3D" id="3.30.2010.10">
    <property type="entry name" value="Metalloproteases ('zincins'), catalytic domain"/>
    <property type="match status" value="1"/>
</dbReference>
<sequence length="260" mass="28594">MLPPNHPQTIRVQRIADHLIAAACDDTNYGPRRLSARIRRPFDGIHWTVGVVDAGGYVTGFSTATGDIVVSTGLLWCLRQDDAVAAVLGHEVGHVIARHSEKRARNWFLAGLLANFAGELLLLHDDAPPEDRAAARSEWQSLFMRPCYRSQEYEADRLGLLLLAAAGYDPRASPPMYRKLGEMGADAAADDVDATHPPSAKRAERLSEAKVMDQALELHREAALYGKGAAARGSWTWMTRKFYGNAEFHVPVHEKTNSGT</sequence>
<feature type="domain" description="Peptidase M48" evidence="7">
    <location>
        <begin position="34"/>
        <end position="209"/>
    </location>
</feature>
<keyword evidence="3 6" id="KW-0378">Hydrolase</keyword>
<dbReference type="Pfam" id="PF01435">
    <property type="entry name" value="Peptidase_M48"/>
    <property type="match status" value="1"/>
</dbReference>
<dbReference type="GO" id="GO:0046872">
    <property type="term" value="F:metal ion binding"/>
    <property type="evidence" value="ECO:0007669"/>
    <property type="project" value="UniProtKB-KW"/>
</dbReference>
<evidence type="ECO:0000256" key="1">
    <source>
        <dbReference type="ARBA" id="ARBA00022670"/>
    </source>
</evidence>
<keyword evidence="5 6" id="KW-0482">Metalloprotease</keyword>
<dbReference type="Gramene" id="PVH36922">
    <property type="protein sequence ID" value="PVH36922"/>
    <property type="gene ID" value="PAHAL_6G198600"/>
</dbReference>
<evidence type="ECO:0000256" key="2">
    <source>
        <dbReference type="ARBA" id="ARBA00022723"/>
    </source>
</evidence>
<protein>
    <recommendedName>
        <fullName evidence="7">Peptidase M48 domain-containing protein</fullName>
    </recommendedName>
</protein>